<dbReference type="InterPro" id="IPR018201">
    <property type="entry name" value="Ketoacyl_synth_AS"/>
</dbReference>
<evidence type="ECO:0000256" key="1">
    <source>
        <dbReference type="ARBA" id="ARBA00004792"/>
    </source>
</evidence>
<sequence>MELQNAPLVVSGDSPDALAAEADRLREEVEATPDEALPDLGHRLLTSTHADHRGAVLATDRDALLRGLTALARRRPARGVLTGVATTARRPVLVFPGQGAVRPGMATELLAASTDFRARAETYGSVLAARLDGWDPAAALTAGTELTRLGTIQPVQFVLSGALTDFWRAHGLQEAAVVGHSVGEIAAAHACGALNTEDAARLLVRYGSALTRIEGRGTMASIAAPVDRIGPLIDRWRGRLDVAAVNSARNVTVSGDTDAVEELLTELTEQGIWAWKVPGIDVAGHSPQVDGLRQVLAAGAPHTPPGPSRASFYSTATGTRLDGTRLDGDYWYRSMRGTVLFEQAIRALIDDGHRLFIEVSTHPTLTTAIGEILRAADVTGAVVPTLDHRRSDGESIRQALTQAFVNGLPVRWEATYGQLVTRPRATVTHPAPETEAAPRTDPAPRTDAAPEADRPRRTPDFEPTAPLDTTALRGAPPDRQRETLVDLIASETGRVLGHGFDAGTRTFLEIGFTSLGVVELITALAAATGLDLPTTLVFDHPTPATLAEHLRHELGLVEHDPATAEAGARIRRPRRGPSDEPIAIIGIGCRYPGGVTDAQSLWDLVAAGRDVIGDHPADRGWDTDGLYDPTPGELGKISSRKGGFLYDAADFDAGFFGLSPREATAMEPQQRLLLEVSWEAIEHAGIDPDTLRGTSTGVFAGVIAQEYGPRLHQTTADVAGHAFMGTALCVASGRIAYTLGLEGPAITLDTACSSSLVAIHQACQALRDQDCELALAGGATVMSGPGVLVEFSRQRVLSPDGRCKAFSASADGIGLAEGVGMVVLERLSDAQASGHPVLAVIRGSAVNQDGASNGLSAPSGSAQQRVIRHALANAGLTPRDIDVVEAHGTGTRLGDPIEAHALLATYGRDRPEDRPLLLGSVKSNIGHTQAAAGVAGLIKLVMALRHGQLPRSIHIDAPSPHVNWSSGAVQLLTEPQDWPEADRRPRRAAVSSFGVSGTNSHLIVEQAPDPADPVPEHPADPSPEVLWTLSAKTPAALLAQATRLRRHLVDRPGLDPVDVAHALAGTRSRFAHRAVARGRSRDELLAALGALAEQRDHPGLVRGVVPATGAGKVVFVFPGQGSQWPGMGMDLYDAYPVYRQALDRADEALRPYTRWPVVDVLRGVPGAPALDRVDVVQPALFAVMTSLARLWESFGVVPDAVVGHSQGEIAAAHIAGALTLPDAARLVALRAQALVRLSGSGAMATVGLPADRAGELLAAYDGRISVAAVNSPASTVLAGDTDAMTDLLDRCEAEGVRARRIDVDYASHSPHIDPLREGLLQRLADITPRPTTVAFHSTVQGRLQDGPLDGGSLDAAYWYANLRHTVRLTDTLRSLAGQGHRTFLECSPHPVLVPPIEESLDHDVLVTGTLHRAKPRTGTLTAARARLYAHGHAPGRTAGHPTARHVDLPTYPFEHCRHWLASAPAPGAVTAGQRASAHPLLGAVIDLPDGEGLLLTGRVGLDSQPWLADHAATGVVIVPGTAYVDMALHAAALADSPHIAELTLHTPMVLTEQDALDLQLRIGPTDDHGHRPLTLHARPHGTDDSTPPTWTLHATARLSPRPTETPPESVPSSWPPADADPIDLTGLRAGLAAAGYGYGPAFGGLHAAWRRGDHFYAEAHLPESLTATGHTLHPALLDAALHPIAVPEPAATSADGRTGPQLPFTFGHITHTGIAATRLRVHLRVVKPGTVSVTATDHTGAPVLSVEALTLRATTGDHLRRLTRTGPEHDLLRLDWTAVPIDPAVTADPVGTGTRVLLDPSPAPAAAFDDLPRYADPAALTAAVEAGAPPPRTLVRVLPVPEPAAPKDLPDAVRERCREILDLLQGWLADDTLSGTVLAVVTRGAVSTGPHDPPSLVHGPVWGLLHSAQNENPGRIVLIDTDRHPDTPGVLPAVLAARHPQSAVRGGQVYVPHLARTSTDGLLTPPADTPHWRLDTTGGGGLDDLALLPADEAGAALRPGQVRVDVRAAGVNFYDTAAALGLIAVQHDSGAEAAGVVTEAGPGVDLAVGDRVAVLTEKAFGPVVVADRRMVTRIADDWSFAEAASVPVAFVTAYHALVDLAGIRPGETVLIHAAAGGVGQAATQLARHLGALPLATAHPDKWETLRGLGYAEEHIANSRTLDFAEHFREVTGGRGVDVVLNALAGPFTDASLDLTAAGGRFIELGKTDIRDSGRLEATHSHLTYRSFDRRDSASPERTAEILAELRRLFDAGVLTPLPVTAYGIGRAADAFRLMRDARHTGKIVLTLPRPLDPDGTVLITGGTGTLGGLLARHLVTAHGVRRLLLASRSGADAAGAGRLAAELTELGAQVTVAACDVTDPDALRDLLGSIPSAHPLTGVFHTAGVLADGTVPNLTPDDLDRVFAPKADAAWHLHEQTRHLDLAAFVLYSSTAGTLGNPGQGNYAAANTFLDSLARHRHRQGLPATSVAWGWWQPVTGLTGALTDADNTRIARTGLAPITAEHGHTLLDTALELPYAAVTATPLNQQTLRTNSTHGTLHPLLRQLTTATGSPRAATASAPASELPAGLADLAPDARLRTLESLIGAHAAVVLGLDAATSLAPDQPFRESGFDSLTALELRNRLATATGLQLPATLTYDHPTPLSLAGHLDAELFPDSGHDEADEPEDTRIQEAIAAIPLVRLRELGLLDTLLQIAGIETATGDDHDGMEDIRTASLDELVAMSFATEDAE</sequence>
<dbReference type="Pfam" id="PF16197">
    <property type="entry name" value="KAsynt_C_assoc"/>
    <property type="match status" value="1"/>
</dbReference>
<dbReference type="InterPro" id="IPR042104">
    <property type="entry name" value="PKS_dehydratase_sf"/>
</dbReference>
<dbReference type="InterPro" id="IPR009081">
    <property type="entry name" value="PP-bd_ACP"/>
</dbReference>
<dbReference type="InterPro" id="IPR057326">
    <property type="entry name" value="KR_dom"/>
</dbReference>
<protein>
    <submittedName>
        <fullName evidence="13">SDR family NAD(P)-dependent oxidoreductase</fullName>
    </submittedName>
</protein>
<dbReference type="SUPFAM" id="SSF53901">
    <property type="entry name" value="Thiolase-like"/>
    <property type="match status" value="1"/>
</dbReference>
<dbReference type="SUPFAM" id="SSF51735">
    <property type="entry name" value="NAD(P)-binding Rossmann-fold domains"/>
    <property type="match status" value="3"/>
</dbReference>
<dbReference type="EMBL" id="JARAVY010000014">
    <property type="protein sequence ID" value="MDX2913164.1"/>
    <property type="molecule type" value="Genomic_DNA"/>
</dbReference>
<dbReference type="Pfam" id="PF00698">
    <property type="entry name" value="Acyl_transf_1"/>
    <property type="match status" value="2"/>
</dbReference>
<dbReference type="InterPro" id="IPR014030">
    <property type="entry name" value="Ketoacyl_synth_N"/>
</dbReference>
<keyword evidence="14" id="KW-1185">Reference proteome</keyword>
<dbReference type="SMART" id="SM00827">
    <property type="entry name" value="PKS_AT"/>
    <property type="match status" value="2"/>
</dbReference>
<feature type="region of interest" description="Disordered" evidence="9">
    <location>
        <begin position="1597"/>
        <end position="1618"/>
    </location>
</feature>
<dbReference type="Pfam" id="PF08240">
    <property type="entry name" value="ADH_N"/>
    <property type="match status" value="1"/>
</dbReference>
<dbReference type="InterPro" id="IPR014031">
    <property type="entry name" value="Ketoacyl_synth_C"/>
</dbReference>
<dbReference type="InterPro" id="IPR050091">
    <property type="entry name" value="PKS_NRPS_Biosynth_Enz"/>
</dbReference>
<dbReference type="PROSITE" id="PS01162">
    <property type="entry name" value="QOR_ZETA_CRYSTAL"/>
    <property type="match status" value="1"/>
</dbReference>
<dbReference type="SMART" id="SM00823">
    <property type="entry name" value="PKS_PP"/>
    <property type="match status" value="2"/>
</dbReference>
<dbReference type="SUPFAM" id="SSF55048">
    <property type="entry name" value="Probable ACP-binding domain of malonyl-CoA ACP transacylase"/>
    <property type="match status" value="2"/>
</dbReference>
<dbReference type="InterPro" id="IPR016039">
    <property type="entry name" value="Thiolase-like"/>
</dbReference>
<accession>A0ABU4LD82</accession>
<keyword evidence="7" id="KW-0012">Acyltransferase</keyword>
<gene>
    <name evidence="13" type="ORF">PV517_31410</name>
</gene>
<dbReference type="PANTHER" id="PTHR43775:SF51">
    <property type="entry name" value="INACTIVE PHENOLPHTHIOCEROL SYNTHESIS POLYKETIDE SYNTHASE TYPE I PKS1-RELATED"/>
    <property type="match status" value="1"/>
</dbReference>
<dbReference type="CDD" id="cd08956">
    <property type="entry name" value="KR_3_FAS_SDR_x"/>
    <property type="match status" value="1"/>
</dbReference>
<dbReference type="PROSITE" id="PS00012">
    <property type="entry name" value="PHOSPHOPANTETHEINE"/>
    <property type="match status" value="1"/>
</dbReference>
<dbReference type="PROSITE" id="PS52004">
    <property type="entry name" value="KS3_2"/>
    <property type="match status" value="1"/>
</dbReference>
<evidence type="ECO:0000256" key="3">
    <source>
        <dbReference type="ARBA" id="ARBA00022553"/>
    </source>
</evidence>
<dbReference type="Pfam" id="PF21089">
    <property type="entry name" value="PKS_DH_N"/>
    <property type="match status" value="1"/>
</dbReference>
<comment type="caution">
    <text evidence="13">The sequence shown here is derived from an EMBL/GenBank/DDBJ whole genome shotgun (WGS) entry which is preliminary data.</text>
</comment>
<evidence type="ECO:0000256" key="6">
    <source>
        <dbReference type="ARBA" id="ARBA00023268"/>
    </source>
</evidence>
<evidence type="ECO:0000256" key="2">
    <source>
        <dbReference type="ARBA" id="ARBA00022450"/>
    </source>
</evidence>
<dbReference type="InterPro" id="IPR020806">
    <property type="entry name" value="PKS_PP-bd"/>
</dbReference>
<dbReference type="PROSITE" id="PS50075">
    <property type="entry name" value="CARRIER"/>
    <property type="match status" value="2"/>
</dbReference>
<feature type="active site" description="Proton acceptor; for dehydratase activity" evidence="8">
    <location>
        <position position="1510"/>
    </location>
</feature>
<dbReference type="InterPro" id="IPR020841">
    <property type="entry name" value="PKS_Beta-ketoAc_synthase_dom"/>
</dbReference>
<dbReference type="Pfam" id="PF14765">
    <property type="entry name" value="PS-DH"/>
    <property type="match status" value="1"/>
</dbReference>
<evidence type="ECO:0000256" key="5">
    <source>
        <dbReference type="ARBA" id="ARBA00023194"/>
    </source>
</evidence>
<dbReference type="SUPFAM" id="SSF52151">
    <property type="entry name" value="FabD/lysophospholipase-like"/>
    <property type="match status" value="2"/>
</dbReference>
<dbReference type="InterPro" id="IPR036736">
    <property type="entry name" value="ACP-like_sf"/>
</dbReference>
<keyword evidence="2" id="KW-0596">Phosphopantetheine</keyword>
<evidence type="ECO:0000256" key="7">
    <source>
        <dbReference type="ARBA" id="ARBA00023315"/>
    </source>
</evidence>
<dbReference type="Pfam" id="PF08659">
    <property type="entry name" value="KR"/>
    <property type="match status" value="1"/>
</dbReference>
<dbReference type="Gene3D" id="3.40.47.10">
    <property type="match status" value="1"/>
</dbReference>
<dbReference type="SMART" id="SM00822">
    <property type="entry name" value="PKS_KR"/>
    <property type="match status" value="1"/>
</dbReference>
<proteinExistence type="predicted"/>
<reference evidence="13 14" key="1">
    <citation type="journal article" date="2023" name="Microb. Genom.">
        <title>Mesoterricola silvestris gen. nov., sp. nov., Mesoterricola sediminis sp. nov., Geothrix oryzae sp. nov., Geothrix edaphica sp. nov., Geothrix rubra sp. nov., and Geothrix limicola sp. nov., six novel members of Acidobacteriota isolated from soils.</title>
        <authorList>
            <person name="Weisberg A.J."/>
            <person name="Pearce E."/>
            <person name="Kramer C.G."/>
            <person name="Chang J.H."/>
            <person name="Clarke C.R."/>
        </authorList>
    </citation>
    <scope>NUCLEOTIDE SEQUENCE [LARGE SCALE GENOMIC DNA]</scope>
    <source>
        <strain evidence="13 14">NRRL_B-2795</strain>
    </source>
</reference>
<dbReference type="Pfam" id="PF02801">
    <property type="entry name" value="Ketoacyl-synt_C"/>
    <property type="match status" value="1"/>
</dbReference>
<dbReference type="SMART" id="SM01294">
    <property type="entry name" value="PKS_PP_betabranch"/>
    <property type="match status" value="1"/>
</dbReference>
<dbReference type="Gene3D" id="3.40.50.720">
    <property type="entry name" value="NAD(P)-binding Rossmann-like Domain"/>
    <property type="match status" value="1"/>
</dbReference>
<dbReference type="Gene3D" id="3.30.70.3290">
    <property type="match status" value="2"/>
</dbReference>
<dbReference type="SMART" id="SM00825">
    <property type="entry name" value="PKS_KS"/>
    <property type="match status" value="1"/>
</dbReference>
<dbReference type="PROSITE" id="PS00606">
    <property type="entry name" value="KS3_1"/>
    <property type="match status" value="1"/>
</dbReference>
<dbReference type="SMART" id="SM00826">
    <property type="entry name" value="PKS_DH"/>
    <property type="match status" value="1"/>
</dbReference>
<dbReference type="Gene3D" id="3.40.50.11460">
    <property type="match status" value="1"/>
</dbReference>
<dbReference type="InterPro" id="IPR020843">
    <property type="entry name" value="ER"/>
</dbReference>
<evidence type="ECO:0000259" key="10">
    <source>
        <dbReference type="PROSITE" id="PS50075"/>
    </source>
</evidence>
<dbReference type="RefSeq" id="WP_267298886.1">
    <property type="nucleotide sequence ID" value="NZ_JAGJBZ010000001.1"/>
</dbReference>
<dbReference type="InterPro" id="IPR016036">
    <property type="entry name" value="Malonyl_transacylase_ACP-bd"/>
</dbReference>
<dbReference type="SUPFAM" id="SSF47336">
    <property type="entry name" value="ACP-like"/>
    <property type="match status" value="2"/>
</dbReference>
<dbReference type="Gene3D" id="3.90.180.10">
    <property type="entry name" value="Medium-chain alcohol dehydrogenases, catalytic domain"/>
    <property type="match status" value="1"/>
</dbReference>
<dbReference type="CDD" id="cd00833">
    <property type="entry name" value="PKS"/>
    <property type="match status" value="1"/>
</dbReference>
<dbReference type="SMART" id="SM00829">
    <property type="entry name" value="PKS_ER"/>
    <property type="match status" value="1"/>
</dbReference>
<dbReference type="InterPro" id="IPR006162">
    <property type="entry name" value="Ppantetheine_attach_site"/>
</dbReference>
<organism evidence="13 14">
    <name type="scientific">Streptomyces griseiscabiei</name>
    <dbReference type="NCBI Taxonomy" id="2993540"/>
    <lineage>
        <taxon>Bacteria</taxon>
        <taxon>Bacillati</taxon>
        <taxon>Actinomycetota</taxon>
        <taxon>Actinomycetes</taxon>
        <taxon>Kitasatosporales</taxon>
        <taxon>Streptomycetaceae</taxon>
        <taxon>Streptomyces</taxon>
    </lineage>
</organism>
<evidence type="ECO:0000259" key="12">
    <source>
        <dbReference type="PROSITE" id="PS52019"/>
    </source>
</evidence>
<dbReference type="InterPro" id="IPR049552">
    <property type="entry name" value="PKS_DH_N"/>
</dbReference>
<dbReference type="InterPro" id="IPR013154">
    <property type="entry name" value="ADH-like_N"/>
</dbReference>
<keyword evidence="4" id="KW-0808">Transferase</keyword>
<feature type="domain" description="PKS/mFAS DH" evidence="12">
    <location>
        <begin position="1478"/>
        <end position="1760"/>
    </location>
</feature>
<feature type="domain" description="Ketosynthase family 3 (KS3)" evidence="11">
    <location>
        <begin position="579"/>
        <end position="1006"/>
    </location>
</feature>
<dbReference type="InterPro" id="IPR020807">
    <property type="entry name" value="PKS_DH"/>
</dbReference>
<dbReference type="InterPro" id="IPR016035">
    <property type="entry name" value="Acyl_Trfase/lysoPLipase"/>
</dbReference>
<dbReference type="Gene3D" id="3.40.366.10">
    <property type="entry name" value="Malonyl-Coenzyme A Acyl Carrier Protein, domain 2"/>
    <property type="match status" value="2"/>
</dbReference>
<dbReference type="SUPFAM" id="SSF50129">
    <property type="entry name" value="GroES-like"/>
    <property type="match status" value="1"/>
</dbReference>
<feature type="region of interest" description="C-terminal hotdog fold" evidence="8">
    <location>
        <begin position="1619"/>
        <end position="1760"/>
    </location>
</feature>
<feature type="compositionally biased region" description="Basic and acidic residues" evidence="9">
    <location>
        <begin position="451"/>
        <end position="460"/>
    </location>
</feature>
<evidence type="ECO:0000313" key="13">
    <source>
        <dbReference type="EMBL" id="MDX2913164.1"/>
    </source>
</evidence>
<dbReference type="Pfam" id="PF00109">
    <property type="entry name" value="ketoacyl-synt"/>
    <property type="match status" value="1"/>
</dbReference>
<dbReference type="InterPro" id="IPR049900">
    <property type="entry name" value="PKS_mFAS_DH"/>
</dbReference>
<comment type="pathway">
    <text evidence="1">Antibiotic biosynthesis.</text>
</comment>
<evidence type="ECO:0000256" key="8">
    <source>
        <dbReference type="PROSITE-ProRule" id="PRU01363"/>
    </source>
</evidence>
<keyword evidence="6" id="KW-0511">Multifunctional enzyme</keyword>
<dbReference type="Gene3D" id="1.10.1200.10">
    <property type="entry name" value="ACP-like"/>
    <property type="match status" value="2"/>
</dbReference>
<evidence type="ECO:0000256" key="4">
    <source>
        <dbReference type="ARBA" id="ARBA00022679"/>
    </source>
</evidence>
<name>A0ABU4LD82_9ACTN</name>
<dbReference type="PANTHER" id="PTHR43775">
    <property type="entry name" value="FATTY ACID SYNTHASE"/>
    <property type="match status" value="1"/>
</dbReference>
<dbReference type="InterPro" id="IPR002364">
    <property type="entry name" value="Quin_OxRdtase/zeta-crystal_CS"/>
</dbReference>
<dbReference type="PROSITE" id="PS52019">
    <property type="entry name" value="PKS_MFAS_DH"/>
    <property type="match status" value="1"/>
</dbReference>
<dbReference type="InterPro" id="IPR013968">
    <property type="entry name" value="PKS_KR"/>
</dbReference>
<evidence type="ECO:0000259" key="11">
    <source>
        <dbReference type="PROSITE" id="PS52004"/>
    </source>
</evidence>
<dbReference type="InterPro" id="IPR055123">
    <property type="entry name" value="SpnB-like_Rossmann"/>
</dbReference>
<dbReference type="Proteomes" id="UP001271723">
    <property type="component" value="Unassembled WGS sequence"/>
</dbReference>
<dbReference type="Pfam" id="PF22953">
    <property type="entry name" value="SpnB_Rossmann"/>
    <property type="match status" value="1"/>
</dbReference>
<dbReference type="Pfam" id="PF00550">
    <property type="entry name" value="PP-binding"/>
    <property type="match status" value="2"/>
</dbReference>
<dbReference type="InterPro" id="IPR032821">
    <property type="entry name" value="PKS_assoc"/>
</dbReference>
<feature type="region of interest" description="Disordered" evidence="9">
    <location>
        <begin position="423"/>
        <end position="480"/>
    </location>
</feature>
<dbReference type="Gene3D" id="3.10.129.110">
    <property type="entry name" value="Polyketide synthase dehydratase"/>
    <property type="match status" value="1"/>
</dbReference>
<feature type="domain" description="Carrier" evidence="10">
    <location>
        <begin position="479"/>
        <end position="554"/>
    </location>
</feature>
<evidence type="ECO:0000256" key="9">
    <source>
        <dbReference type="SAM" id="MobiDB-lite"/>
    </source>
</evidence>
<evidence type="ECO:0000313" key="14">
    <source>
        <dbReference type="Proteomes" id="UP001271723"/>
    </source>
</evidence>
<keyword evidence="3" id="KW-0597">Phosphoprotein</keyword>
<feature type="active site" description="Proton donor; for dehydratase activity" evidence="8">
    <location>
        <position position="1678"/>
    </location>
</feature>
<dbReference type="InterPro" id="IPR001227">
    <property type="entry name" value="Ac_transferase_dom_sf"/>
</dbReference>
<feature type="region of interest" description="N-terminal hotdog fold" evidence="8">
    <location>
        <begin position="1478"/>
        <end position="1605"/>
    </location>
</feature>
<dbReference type="CDD" id="cd05195">
    <property type="entry name" value="enoyl_red"/>
    <property type="match status" value="1"/>
</dbReference>
<dbReference type="InterPro" id="IPR036291">
    <property type="entry name" value="NAD(P)-bd_dom_sf"/>
</dbReference>
<dbReference type="InterPro" id="IPR049551">
    <property type="entry name" value="PKS_DH_C"/>
</dbReference>
<keyword evidence="5" id="KW-0045">Antibiotic biosynthesis</keyword>
<feature type="domain" description="Carrier" evidence="10">
    <location>
        <begin position="2577"/>
        <end position="2652"/>
    </location>
</feature>
<dbReference type="InterPro" id="IPR011032">
    <property type="entry name" value="GroES-like_sf"/>
</dbReference>
<dbReference type="InterPro" id="IPR014043">
    <property type="entry name" value="Acyl_transferase_dom"/>
</dbReference>
<dbReference type="Pfam" id="PF13602">
    <property type="entry name" value="ADH_zinc_N_2"/>
    <property type="match status" value="1"/>
</dbReference>